<feature type="compositionally biased region" description="Polar residues" evidence="2">
    <location>
        <begin position="347"/>
        <end position="360"/>
    </location>
</feature>
<protein>
    <submittedName>
        <fullName evidence="3">Uncharacterized protein</fullName>
    </submittedName>
</protein>
<accession>A0A2G8K813</accession>
<sequence length="598" mass="67168">MSKDPISMGRKKKTPKFPPLSLETSKSNIKLQPTISQSFNRVGEEIEAMDDSDDDVQILNSDRGVRVERRKQLVNEHENKSKELEQVLLQRREEAELQRALELSRKEACATAHEDWEMVKRQNDRQRPSVSSVKRQEELDIREEDEEDDDILLGEQDDTSDEDRKSIKSEILLDSDHEREDIVGVDIDISGANSSRGSSTSVASVTFPANHLHQGDDEEVEEEEEETQLLEEVESEISDGEVEEISRDEAGITKGGDGGEQYNTSGELFSQGDGSQEALEEEVNMDTKVESSDDDEDDDFVLAVEENEFRKSSRLSQRKRKRVEEVASEPNKSLKVDDSDHDDDYQAETQIESQGVTSMDGSKEDIEKLVNGPFSLTPIESRGNEEGLKDRRAWAREAGQVRSARAHLPKYLIHRRRGVRVPPDEDDEDTNPEDGVQGEEDEGMQQNQEASQRVNKYVLDESDDDFELANVSGRRKQVPDVERNNKRPRSEPRGNEDVASHHPIVCPKPIRRPPESVPRPDLKGNNSHPSQGHTVPNKGRPPTPPSVPLISEVGDHQGLTPPRGRMETSSSYQIALGTEPGVHLRSSGGHRPIQNLAV</sequence>
<organism evidence="3 4">
    <name type="scientific">Stichopus japonicus</name>
    <name type="common">Sea cucumber</name>
    <dbReference type="NCBI Taxonomy" id="307972"/>
    <lineage>
        <taxon>Eukaryota</taxon>
        <taxon>Metazoa</taxon>
        <taxon>Echinodermata</taxon>
        <taxon>Eleutherozoa</taxon>
        <taxon>Echinozoa</taxon>
        <taxon>Holothuroidea</taxon>
        <taxon>Aspidochirotacea</taxon>
        <taxon>Aspidochirotida</taxon>
        <taxon>Stichopodidae</taxon>
        <taxon>Apostichopus</taxon>
    </lineage>
</organism>
<dbReference type="AlphaFoldDB" id="A0A2G8K813"/>
<reference evidence="3 4" key="1">
    <citation type="journal article" date="2017" name="PLoS Biol.">
        <title>The sea cucumber genome provides insights into morphological evolution and visceral regeneration.</title>
        <authorList>
            <person name="Zhang X."/>
            <person name="Sun L."/>
            <person name="Yuan J."/>
            <person name="Sun Y."/>
            <person name="Gao Y."/>
            <person name="Zhang L."/>
            <person name="Li S."/>
            <person name="Dai H."/>
            <person name="Hamel J.F."/>
            <person name="Liu C."/>
            <person name="Yu Y."/>
            <person name="Liu S."/>
            <person name="Lin W."/>
            <person name="Guo K."/>
            <person name="Jin S."/>
            <person name="Xu P."/>
            <person name="Storey K.B."/>
            <person name="Huan P."/>
            <person name="Zhang T."/>
            <person name="Zhou Y."/>
            <person name="Zhang J."/>
            <person name="Lin C."/>
            <person name="Li X."/>
            <person name="Xing L."/>
            <person name="Huo D."/>
            <person name="Sun M."/>
            <person name="Wang L."/>
            <person name="Mercier A."/>
            <person name="Li F."/>
            <person name="Yang H."/>
            <person name="Xiang J."/>
        </authorList>
    </citation>
    <scope>NUCLEOTIDE SEQUENCE [LARGE SCALE GENOMIC DNA]</scope>
    <source>
        <strain evidence="3">Shaxun</strain>
        <tissue evidence="3">Muscle</tissue>
    </source>
</reference>
<feature type="compositionally biased region" description="Polar residues" evidence="2">
    <location>
        <begin position="444"/>
        <end position="454"/>
    </location>
</feature>
<dbReference type="PROSITE" id="PS50330">
    <property type="entry name" value="UIM"/>
    <property type="match status" value="1"/>
</dbReference>
<feature type="compositionally biased region" description="Basic and acidic residues" evidence="2">
    <location>
        <begin position="512"/>
        <end position="522"/>
    </location>
</feature>
<feature type="coiled-coil region" evidence="1">
    <location>
        <begin position="67"/>
        <end position="94"/>
    </location>
</feature>
<feature type="region of interest" description="Disordered" evidence="2">
    <location>
        <begin position="232"/>
        <end position="598"/>
    </location>
</feature>
<keyword evidence="1" id="KW-0175">Coiled coil</keyword>
<feature type="compositionally biased region" description="Acidic residues" evidence="2">
    <location>
        <begin position="232"/>
        <end position="243"/>
    </location>
</feature>
<feature type="region of interest" description="Disordered" evidence="2">
    <location>
        <begin position="114"/>
        <end position="181"/>
    </location>
</feature>
<name>A0A2G8K813_STIJA</name>
<proteinExistence type="predicted"/>
<feature type="compositionally biased region" description="Polar residues" evidence="2">
    <location>
        <begin position="261"/>
        <end position="274"/>
    </location>
</feature>
<feature type="compositionally biased region" description="Basic and acidic residues" evidence="2">
    <location>
        <begin position="477"/>
        <end position="500"/>
    </location>
</feature>
<dbReference type="OrthoDB" id="10680965at2759"/>
<keyword evidence="4" id="KW-1185">Reference proteome</keyword>
<gene>
    <name evidence="3" type="ORF">BSL78_18993</name>
</gene>
<feature type="compositionally biased region" description="Acidic residues" evidence="2">
    <location>
        <begin position="424"/>
        <end position="443"/>
    </location>
</feature>
<feature type="compositionally biased region" description="Polar residues" evidence="2">
    <location>
        <begin position="524"/>
        <end position="534"/>
    </location>
</feature>
<dbReference type="InterPro" id="IPR003903">
    <property type="entry name" value="UIM_dom"/>
</dbReference>
<evidence type="ECO:0000313" key="4">
    <source>
        <dbReference type="Proteomes" id="UP000230750"/>
    </source>
</evidence>
<feature type="region of interest" description="Disordered" evidence="2">
    <location>
        <begin position="1"/>
        <end position="24"/>
    </location>
</feature>
<feature type="compositionally biased region" description="Basic and acidic residues" evidence="2">
    <location>
        <begin position="114"/>
        <end position="127"/>
    </location>
</feature>
<feature type="compositionally biased region" description="Basic residues" evidence="2">
    <location>
        <begin position="312"/>
        <end position="321"/>
    </location>
</feature>
<evidence type="ECO:0000256" key="1">
    <source>
        <dbReference type="SAM" id="Coils"/>
    </source>
</evidence>
<feature type="compositionally biased region" description="Acidic residues" evidence="2">
    <location>
        <begin position="140"/>
        <end position="161"/>
    </location>
</feature>
<feature type="compositionally biased region" description="Basic and acidic residues" evidence="2">
    <location>
        <begin position="382"/>
        <end position="395"/>
    </location>
</feature>
<dbReference type="Proteomes" id="UP000230750">
    <property type="component" value="Unassembled WGS sequence"/>
</dbReference>
<evidence type="ECO:0000256" key="2">
    <source>
        <dbReference type="SAM" id="MobiDB-lite"/>
    </source>
</evidence>
<evidence type="ECO:0000313" key="3">
    <source>
        <dbReference type="EMBL" id="PIK44141.1"/>
    </source>
</evidence>
<comment type="caution">
    <text evidence="3">The sequence shown here is derived from an EMBL/GenBank/DDBJ whole genome shotgun (WGS) entry which is preliminary data.</text>
</comment>
<feature type="compositionally biased region" description="Basic residues" evidence="2">
    <location>
        <begin position="404"/>
        <end position="419"/>
    </location>
</feature>
<dbReference type="EMBL" id="MRZV01000796">
    <property type="protein sequence ID" value="PIK44141.1"/>
    <property type="molecule type" value="Genomic_DNA"/>
</dbReference>